<evidence type="ECO:0000313" key="1">
    <source>
        <dbReference type="EMBL" id="RXN31899.1"/>
    </source>
</evidence>
<proteinExistence type="predicted"/>
<keyword evidence="2" id="KW-1185">Reference proteome</keyword>
<name>A0A498NJE8_LABRO</name>
<organism evidence="1 2">
    <name type="scientific">Labeo rohita</name>
    <name type="common">Indian major carp</name>
    <name type="synonym">Cyprinus rohita</name>
    <dbReference type="NCBI Taxonomy" id="84645"/>
    <lineage>
        <taxon>Eukaryota</taxon>
        <taxon>Metazoa</taxon>
        <taxon>Chordata</taxon>
        <taxon>Craniata</taxon>
        <taxon>Vertebrata</taxon>
        <taxon>Euteleostomi</taxon>
        <taxon>Actinopterygii</taxon>
        <taxon>Neopterygii</taxon>
        <taxon>Teleostei</taxon>
        <taxon>Ostariophysi</taxon>
        <taxon>Cypriniformes</taxon>
        <taxon>Cyprinidae</taxon>
        <taxon>Labeoninae</taxon>
        <taxon>Labeonini</taxon>
        <taxon>Labeo</taxon>
    </lineage>
</organism>
<reference evidence="1 2" key="1">
    <citation type="submission" date="2018-03" db="EMBL/GenBank/DDBJ databases">
        <title>Draft genome sequence of Rohu Carp (Labeo rohita).</title>
        <authorList>
            <person name="Das P."/>
            <person name="Kushwaha B."/>
            <person name="Joshi C.G."/>
            <person name="Kumar D."/>
            <person name="Nagpure N.S."/>
            <person name="Sahoo L."/>
            <person name="Das S.P."/>
            <person name="Bit A."/>
            <person name="Patnaik S."/>
            <person name="Meher P.K."/>
            <person name="Jayasankar P."/>
            <person name="Koringa P.G."/>
            <person name="Patel N.V."/>
            <person name="Hinsu A.T."/>
            <person name="Kumar R."/>
            <person name="Pandey M."/>
            <person name="Agarwal S."/>
            <person name="Srivastava S."/>
            <person name="Singh M."/>
            <person name="Iquebal M.A."/>
            <person name="Jaiswal S."/>
            <person name="Angadi U.B."/>
            <person name="Kumar N."/>
            <person name="Raza M."/>
            <person name="Shah T.M."/>
            <person name="Rai A."/>
            <person name="Jena J.K."/>
        </authorList>
    </citation>
    <scope>NUCLEOTIDE SEQUENCE [LARGE SCALE GENOMIC DNA]</scope>
    <source>
        <strain evidence="1">DASCIFA01</strain>
        <tissue evidence="1">Testis</tissue>
    </source>
</reference>
<accession>A0A498NJE8</accession>
<dbReference type="Proteomes" id="UP000290572">
    <property type="component" value="Unassembled WGS sequence"/>
</dbReference>
<evidence type="ECO:0000313" key="2">
    <source>
        <dbReference type="Proteomes" id="UP000290572"/>
    </source>
</evidence>
<gene>
    <name evidence="1" type="ORF">ROHU_016534</name>
</gene>
<sequence length="76" mass="9164">MPAERLRKLHKQICQRYEIRKQELKRLHIEALLEQRRQKRLARALCPPVKPVSGTQNQHYISHRFVSLIKHCNVDQ</sequence>
<dbReference type="AlphaFoldDB" id="A0A498NJE8"/>
<comment type="caution">
    <text evidence="1">The sequence shown here is derived from an EMBL/GenBank/DDBJ whole genome shotgun (WGS) entry which is preliminary data.</text>
</comment>
<protein>
    <submittedName>
        <fullName evidence="1">Uncharacterized protein</fullName>
    </submittedName>
</protein>
<dbReference type="EMBL" id="QBIY01011430">
    <property type="protein sequence ID" value="RXN31899.1"/>
    <property type="molecule type" value="Genomic_DNA"/>
</dbReference>